<dbReference type="Pfam" id="PF21034">
    <property type="entry name" value="BCAS3_WD40"/>
    <property type="match status" value="1"/>
</dbReference>
<dbReference type="PANTHER" id="PTHR13268:SF0">
    <property type="entry name" value="BCAS3 MICROTUBULE ASSOCIATED CELL MIGRATION FACTOR"/>
    <property type="match status" value="1"/>
</dbReference>
<evidence type="ECO:0000259" key="4">
    <source>
        <dbReference type="Pfam" id="PF21034"/>
    </source>
</evidence>
<comment type="caution">
    <text evidence="5">The sequence shown here is derived from an EMBL/GenBank/DDBJ whole genome shotgun (WGS) entry which is preliminary data.</text>
</comment>
<dbReference type="SUPFAM" id="SSF50978">
    <property type="entry name" value="WD40 repeat-like"/>
    <property type="match status" value="1"/>
</dbReference>
<evidence type="ECO:0008006" key="7">
    <source>
        <dbReference type="Google" id="ProtNLM"/>
    </source>
</evidence>
<dbReference type="GO" id="GO:0000407">
    <property type="term" value="C:phagophore assembly site"/>
    <property type="evidence" value="ECO:0007669"/>
    <property type="project" value="UniProtKB-SubCell"/>
</dbReference>
<dbReference type="GO" id="GO:0042594">
    <property type="term" value="P:response to starvation"/>
    <property type="evidence" value="ECO:0007669"/>
    <property type="project" value="TreeGrafter"/>
</dbReference>
<gene>
    <name evidence="5" type="ORF">RUM43_003806</name>
</gene>
<evidence type="ECO:0000259" key="3">
    <source>
        <dbReference type="Pfam" id="PF12490"/>
    </source>
</evidence>
<feature type="region of interest" description="Disordered" evidence="2">
    <location>
        <begin position="709"/>
        <end position="738"/>
    </location>
</feature>
<name>A0AAN8NXE5_POLSC</name>
<dbReference type="AlphaFoldDB" id="A0AAN8NXE5"/>
<comment type="subcellular location">
    <subcellularLocation>
        <location evidence="1">Preautophagosomal structure</location>
    </subcellularLocation>
</comment>
<dbReference type="Gene3D" id="2.130.10.10">
    <property type="entry name" value="YVTN repeat-like/Quinoprotein amine dehydrogenase"/>
    <property type="match status" value="1"/>
</dbReference>
<dbReference type="Pfam" id="PF12490">
    <property type="entry name" value="BCAS3"/>
    <property type="match status" value="1"/>
</dbReference>
<proteinExistence type="predicted"/>
<dbReference type="EMBL" id="JAWJWE010000036">
    <property type="protein sequence ID" value="KAK6629985.1"/>
    <property type="molecule type" value="Genomic_DNA"/>
</dbReference>
<feature type="domain" description="BCAS3" evidence="3">
    <location>
        <begin position="619"/>
        <end position="666"/>
    </location>
</feature>
<dbReference type="GO" id="GO:0006914">
    <property type="term" value="P:autophagy"/>
    <property type="evidence" value="ECO:0007669"/>
    <property type="project" value="InterPro"/>
</dbReference>
<dbReference type="Proteomes" id="UP001372834">
    <property type="component" value="Unassembled WGS sequence"/>
</dbReference>
<evidence type="ECO:0000256" key="1">
    <source>
        <dbReference type="ARBA" id="ARBA00004329"/>
    </source>
</evidence>
<organism evidence="5 6">
    <name type="scientific">Polyplax serrata</name>
    <name type="common">Common mouse louse</name>
    <dbReference type="NCBI Taxonomy" id="468196"/>
    <lineage>
        <taxon>Eukaryota</taxon>
        <taxon>Metazoa</taxon>
        <taxon>Ecdysozoa</taxon>
        <taxon>Arthropoda</taxon>
        <taxon>Hexapoda</taxon>
        <taxon>Insecta</taxon>
        <taxon>Pterygota</taxon>
        <taxon>Neoptera</taxon>
        <taxon>Paraneoptera</taxon>
        <taxon>Psocodea</taxon>
        <taxon>Troctomorpha</taxon>
        <taxon>Phthiraptera</taxon>
        <taxon>Anoplura</taxon>
        <taxon>Polyplacidae</taxon>
        <taxon>Polyplax</taxon>
    </lineage>
</organism>
<dbReference type="InterPro" id="IPR036322">
    <property type="entry name" value="WD40_repeat_dom_sf"/>
</dbReference>
<evidence type="ECO:0000313" key="6">
    <source>
        <dbReference type="Proteomes" id="UP001372834"/>
    </source>
</evidence>
<evidence type="ECO:0000256" key="2">
    <source>
        <dbReference type="SAM" id="MobiDB-lite"/>
    </source>
</evidence>
<dbReference type="InterPro" id="IPR048382">
    <property type="entry name" value="BCAS3_WD40"/>
</dbReference>
<accession>A0AAN8NXE5</accession>
<feature type="domain" description="BCAS3 WD40" evidence="4">
    <location>
        <begin position="52"/>
        <end position="443"/>
    </location>
</feature>
<reference evidence="5 6" key="1">
    <citation type="submission" date="2023-10" db="EMBL/GenBank/DDBJ databases">
        <title>Genomes of two closely related lineages of the louse Polyplax serrata with different host specificities.</title>
        <authorList>
            <person name="Martinu J."/>
            <person name="Tarabai H."/>
            <person name="Stefka J."/>
            <person name="Hypsa V."/>
        </authorList>
    </citation>
    <scope>NUCLEOTIDE SEQUENCE [LARGE SCALE GENOMIC DNA]</scope>
    <source>
        <strain evidence="5">HR10_N</strain>
    </source>
</reference>
<dbReference type="InterPro" id="IPR015943">
    <property type="entry name" value="WD40/YVTN_repeat-like_dom_sf"/>
</dbReference>
<dbReference type="InterPro" id="IPR045142">
    <property type="entry name" value="BCAS3-like"/>
</dbReference>
<protein>
    <recommendedName>
        <fullName evidence="7">BCAS3 domain-containing protein</fullName>
    </recommendedName>
</protein>
<sequence length="768" mass="83920">MSAETQYRTLGSSNNLVLPQPVTDRSIIKSVTGFINEVVPAATSTTENKDIITWARFEYCDVNDPAIPTENSEDGVTSPPLLLLLGYGSGVQVWCIRNNGEASEILSWRRGVVRTLRILQTPQSDIHDAFAHKRPIVALCDSTGPGPNFCSLSFISLRIGDQVKIIKYKNPVSDVVSSRRVVVVTFPEKLAILDAGTLEERRAVITCYPTSGPNPNPVALGPRWLAYADKRILPSKLSSGGAEVYSGQSMTATVLHAAKSFGKGLRDFGDAVANSLAGQRNPSMSQSGNSDLHPGVVTIIDTLTANNYIRETNENDDGTDIVAHFIAHTEPVVAISFDPSGMLLLTADKRGHDFHLFRVFPHPCGSQNAAVHHLYVLHRGDTTAKVQDIAWSCDSRWVTVSTLRGTTHIFAVTTYGGPVAVRTHATPHVVNRQSRFHRSAGLMADGRNSPETINHAPCVAFTNPRLPPFPHPTSLLALAHIRHSPLVNPSTFQFQRIDSSGRTTSRQLSTEDANAIPLKVAACFAPLRGWIPTSGKMMQKNHKRPVDSLFVISCNGNLIEYHLKPQPAAGIPKEKVCDDTPIELEVEAKAEWVLSKAPHTTELQLPLPPNNPLMMHPDSCNMVDSDRIKEDDEHWLSQVEIVTHTGPHRRLWMGPQFVFKTFNPSGGAWSDSDAIEVGSGMGPRPARSNSINIPLGTSSRPIVPVLIESTSNSSLEQSPRMYPSYNEESDSSLGPESQVAENLADAMMENPTTVKDQKNKVNVDFISL</sequence>
<dbReference type="InterPro" id="IPR022175">
    <property type="entry name" value="BCAS3_dom"/>
</dbReference>
<evidence type="ECO:0000313" key="5">
    <source>
        <dbReference type="EMBL" id="KAK6629985.1"/>
    </source>
</evidence>
<dbReference type="PANTHER" id="PTHR13268">
    <property type="entry name" value="BREAST CARCINOMA AMPLIFIED SEQUENCE 3"/>
    <property type="match status" value="1"/>
</dbReference>